<evidence type="ECO:0000313" key="2">
    <source>
        <dbReference type="EMBL" id="OBA23333.1"/>
    </source>
</evidence>
<keyword evidence="3" id="KW-1185">Reference proteome</keyword>
<reference evidence="2 3" key="1">
    <citation type="submission" date="2016-05" db="EMBL/GenBank/DDBJ databases">
        <title>Comparative genomics of biotechnologically important yeasts.</title>
        <authorList>
            <consortium name="DOE Joint Genome Institute"/>
            <person name="Riley R."/>
            <person name="Haridas S."/>
            <person name="Wolfe K.H."/>
            <person name="Lopes M.R."/>
            <person name="Hittinger C.T."/>
            <person name="Goker M."/>
            <person name="Salamov A."/>
            <person name="Wisecaver J."/>
            <person name="Long T.M."/>
            <person name="Aerts A.L."/>
            <person name="Barry K."/>
            <person name="Choi C."/>
            <person name="Clum A."/>
            <person name="Coughlan A.Y."/>
            <person name="Deshpande S."/>
            <person name="Douglass A.P."/>
            <person name="Hanson S.J."/>
            <person name="Klenk H.-P."/>
            <person name="LaButti K."/>
            <person name="Lapidus A."/>
            <person name="Lindquist E."/>
            <person name="Lipzen A."/>
            <person name="Meier-kolthoff J.P."/>
            <person name="Ohm R.A."/>
            <person name="Otillar R.P."/>
            <person name="Pangilinan J."/>
            <person name="Peng Y."/>
            <person name="Rokas A."/>
            <person name="Rosa C.A."/>
            <person name="Scheuner C."/>
            <person name="Sibirny A.A."/>
            <person name="Slot J.C."/>
            <person name="Stielow J.B."/>
            <person name="Sun H."/>
            <person name="Kurtzman C.P."/>
            <person name="Blackwell M."/>
            <person name="Grigoriev I.V."/>
            <person name="Jeffries T.W."/>
        </authorList>
    </citation>
    <scope>NUCLEOTIDE SEQUENCE [LARGE SCALE GENOMIC DNA]</scope>
    <source>
        <strain evidence="2 3">NRRL YB-4993</strain>
    </source>
</reference>
<comment type="caution">
    <text evidence="2">The sequence shown here is derived from an EMBL/GenBank/DDBJ whole genome shotgun (WGS) entry which is preliminary data.</text>
</comment>
<feature type="chain" id="PRO_5008291803" description="Secreted protein" evidence="1">
    <location>
        <begin position="32"/>
        <end position="71"/>
    </location>
</feature>
<name>A0A1A0HHL2_9ASCO</name>
<organism evidence="2 3">
    <name type="scientific">Metschnikowia bicuspidata var. bicuspidata NRRL YB-4993</name>
    <dbReference type="NCBI Taxonomy" id="869754"/>
    <lineage>
        <taxon>Eukaryota</taxon>
        <taxon>Fungi</taxon>
        <taxon>Dikarya</taxon>
        <taxon>Ascomycota</taxon>
        <taxon>Saccharomycotina</taxon>
        <taxon>Pichiomycetes</taxon>
        <taxon>Metschnikowiaceae</taxon>
        <taxon>Metschnikowia</taxon>
    </lineage>
</organism>
<accession>A0A1A0HHL2</accession>
<protein>
    <recommendedName>
        <fullName evidence="4">Secreted protein</fullName>
    </recommendedName>
</protein>
<gene>
    <name evidence="2" type="ORF">METBIDRAFT_104270</name>
</gene>
<evidence type="ECO:0008006" key="4">
    <source>
        <dbReference type="Google" id="ProtNLM"/>
    </source>
</evidence>
<dbReference type="EMBL" id="LXTC01000001">
    <property type="protein sequence ID" value="OBA23333.1"/>
    <property type="molecule type" value="Genomic_DNA"/>
</dbReference>
<sequence length="71" mass="7916">MTPLSCASIRQAHVTIFLMGANFACAGAVDAQCVKQYGRVRHVSKMHLDSFHDNSVSPATRLWNGRRVRLM</sequence>
<dbReference type="RefSeq" id="XP_018713814.1">
    <property type="nucleotide sequence ID" value="XM_018853768.1"/>
</dbReference>
<keyword evidence="1" id="KW-0732">Signal</keyword>
<feature type="signal peptide" evidence="1">
    <location>
        <begin position="1"/>
        <end position="31"/>
    </location>
</feature>
<dbReference type="Proteomes" id="UP000092555">
    <property type="component" value="Unassembled WGS sequence"/>
</dbReference>
<evidence type="ECO:0000313" key="3">
    <source>
        <dbReference type="Proteomes" id="UP000092555"/>
    </source>
</evidence>
<proteinExistence type="predicted"/>
<dbReference type="AlphaFoldDB" id="A0A1A0HHL2"/>
<dbReference type="GeneID" id="30026744"/>
<evidence type="ECO:0000256" key="1">
    <source>
        <dbReference type="SAM" id="SignalP"/>
    </source>
</evidence>